<evidence type="ECO:0000256" key="5">
    <source>
        <dbReference type="ARBA" id="ARBA00037900"/>
    </source>
</evidence>
<evidence type="ECO:0000256" key="1">
    <source>
        <dbReference type="ARBA" id="ARBA00006336"/>
    </source>
</evidence>
<sequence>MISSSDLLLIVDVQPDFMPGGALPVPEGDAVLPVINRLQPFFPMIAATQDWHPADHSSFASQHPGRSPFETVTLEYGEQVLWPDHCIQGTPGAALHPALETDRIELVLRKGFRRTIDSYSAFRENDRKTQTGLHGYLQERGVKRVFIAGLARGYCTDFSAEDAAELGYDVVLIVDACRGITPEATAAGTDRLRARGVQFVPSAAF</sequence>
<evidence type="ECO:0000256" key="4">
    <source>
        <dbReference type="ARBA" id="ARBA00022801"/>
    </source>
</evidence>
<dbReference type="GO" id="GO:0046872">
    <property type="term" value="F:metal ion binding"/>
    <property type="evidence" value="ECO:0007669"/>
    <property type="project" value="UniProtKB-KW"/>
</dbReference>
<dbReference type="InterPro" id="IPR036380">
    <property type="entry name" value="Isochorismatase-like_sf"/>
</dbReference>
<dbReference type="PANTHER" id="PTHR11080:SF2">
    <property type="entry name" value="LD05707P"/>
    <property type="match status" value="1"/>
</dbReference>
<dbReference type="InterPro" id="IPR000868">
    <property type="entry name" value="Isochorismatase-like_dom"/>
</dbReference>
<evidence type="ECO:0000259" key="9">
    <source>
        <dbReference type="Pfam" id="PF00857"/>
    </source>
</evidence>
<reference evidence="10 11" key="1">
    <citation type="submission" date="2016-10" db="EMBL/GenBank/DDBJ databases">
        <title>Draft Genome sequence of Roseomonas sp. strain M3.</title>
        <authorList>
            <person name="Subhash Y."/>
            <person name="Lee S."/>
        </authorList>
    </citation>
    <scope>NUCLEOTIDE SEQUENCE [LARGE SCALE GENOMIC DNA]</scope>
    <source>
        <strain evidence="10 11">M3</strain>
    </source>
</reference>
<keyword evidence="2" id="KW-0662">Pyridine nucleotide biosynthesis</keyword>
<keyword evidence="11" id="KW-1185">Reference proteome</keyword>
<evidence type="ECO:0000256" key="8">
    <source>
        <dbReference type="ARBA" id="ARBA00072277"/>
    </source>
</evidence>
<dbReference type="CDD" id="cd01011">
    <property type="entry name" value="nicotinamidase"/>
    <property type="match status" value="1"/>
</dbReference>
<dbReference type="FunFam" id="3.40.50.850:FF:000006">
    <property type="entry name" value="Bifunctional pyrazinamidase/nicotinamidase"/>
    <property type="match status" value="1"/>
</dbReference>
<dbReference type="Gene3D" id="3.40.50.850">
    <property type="entry name" value="Isochorismatase-like"/>
    <property type="match status" value="1"/>
</dbReference>
<accession>A0A1V2H290</accession>
<evidence type="ECO:0000256" key="2">
    <source>
        <dbReference type="ARBA" id="ARBA00022642"/>
    </source>
</evidence>
<organism evidence="10 11">
    <name type="scientific">Teichococcus deserti</name>
    <dbReference type="NCBI Taxonomy" id="1817963"/>
    <lineage>
        <taxon>Bacteria</taxon>
        <taxon>Pseudomonadati</taxon>
        <taxon>Pseudomonadota</taxon>
        <taxon>Alphaproteobacteria</taxon>
        <taxon>Acetobacterales</taxon>
        <taxon>Roseomonadaceae</taxon>
        <taxon>Roseomonas</taxon>
    </lineage>
</organism>
<dbReference type="Pfam" id="PF00857">
    <property type="entry name" value="Isochorismatase"/>
    <property type="match status" value="1"/>
</dbReference>
<protein>
    <recommendedName>
        <fullName evidence="8">Nicotinamidase</fullName>
        <ecNumber evidence="6">3.5.1.19</ecNumber>
    </recommendedName>
    <alternativeName>
        <fullName evidence="7">Nicotinamide deamidase</fullName>
    </alternativeName>
</protein>
<name>A0A1V2H290_9PROT</name>
<evidence type="ECO:0000256" key="3">
    <source>
        <dbReference type="ARBA" id="ARBA00022723"/>
    </source>
</evidence>
<dbReference type="NCBIfam" id="NF008623">
    <property type="entry name" value="PRK11609.1"/>
    <property type="match status" value="1"/>
</dbReference>
<evidence type="ECO:0000256" key="6">
    <source>
        <dbReference type="ARBA" id="ARBA00039017"/>
    </source>
</evidence>
<gene>
    <name evidence="10" type="ORF">BKE38_11900</name>
</gene>
<evidence type="ECO:0000256" key="7">
    <source>
        <dbReference type="ARBA" id="ARBA00043224"/>
    </source>
</evidence>
<comment type="pathway">
    <text evidence="5">Cofactor biosynthesis; nicotinate biosynthesis; nicotinate from nicotinamide: step 1/1.</text>
</comment>
<evidence type="ECO:0000313" key="10">
    <source>
        <dbReference type="EMBL" id="ONG53525.1"/>
    </source>
</evidence>
<feature type="domain" description="Isochorismatase-like" evidence="9">
    <location>
        <begin position="7"/>
        <end position="200"/>
    </location>
</feature>
<dbReference type="GO" id="GO:0019363">
    <property type="term" value="P:pyridine nucleotide biosynthetic process"/>
    <property type="evidence" value="ECO:0007669"/>
    <property type="project" value="UniProtKB-KW"/>
</dbReference>
<dbReference type="OrthoDB" id="9791276at2"/>
<dbReference type="AlphaFoldDB" id="A0A1V2H290"/>
<dbReference type="EC" id="3.5.1.19" evidence="6"/>
<dbReference type="PANTHER" id="PTHR11080">
    <property type="entry name" value="PYRAZINAMIDASE/NICOTINAMIDASE"/>
    <property type="match status" value="1"/>
</dbReference>
<evidence type="ECO:0000313" key="11">
    <source>
        <dbReference type="Proteomes" id="UP000188879"/>
    </source>
</evidence>
<comment type="similarity">
    <text evidence="1">Belongs to the isochorismatase family.</text>
</comment>
<dbReference type="GO" id="GO:0008936">
    <property type="term" value="F:nicotinamidase activity"/>
    <property type="evidence" value="ECO:0007669"/>
    <property type="project" value="UniProtKB-EC"/>
</dbReference>
<comment type="caution">
    <text evidence="10">The sequence shown here is derived from an EMBL/GenBank/DDBJ whole genome shotgun (WGS) entry which is preliminary data.</text>
</comment>
<keyword evidence="3" id="KW-0479">Metal-binding</keyword>
<proteinExistence type="inferred from homology"/>
<dbReference type="Proteomes" id="UP000188879">
    <property type="component" value="Unassembled WGS sequence"/>
</dbReference>
<dbReference type="InterPro" id="IPR052347">
    <property type="entry name" value="Isochorismatase_Nicotinamidase"/>
</dbReference>
<dbReference type="EMBL" id="MLCO01000098">
    <property type="protein sequence ID" value="ONG53525.1"/>
    <property type="molecule type" value="Genomic_DNA"/>
</dbReference>
<dbReference type="SUPFAM" id="SSF52499">
    <property type="entry name" value="Isochorismatase-like hydrolases"/>
    <property type="match status" value="1"/>
</dbReference>
<keyword evidence="4" id="KW-0378">Hydrolase</keyword>
<dbReference type="RefSeq" id="WP_076957573.1">
    <property type="nucleotide sequence ID" value="NZ_MLCO01000098.1"/>
</dbReference>